<comment type="caution">
    <text evidence="1">The sequence shown here is derived from an EMBL/GenBank/DDBJ whole genome shotgun (WGS) entry which is preliminary data.</text>
</comment>
<evidence type="ECO:0000313" key="1">
    <source>
        <dbReference type="EMBL" id="MDC8830351.1"/>
    </source>
</evidence>
<sequence length="75" mass="8091">MARISPDSLVVFPDGSGLAFLNEIAESVILMSDTIGQDYPEHQSAFLSLISQQDKVGLSELIASLGLANVEYKYS</sequence>
<organism evidence="1 2">
    <name type="scientific">Alteromonas gilva</name>
    <dbReference type="NCBI Taxonomy" id="2987522"/>
    <lineage>
        <taxon>Bacteria</taxon>
        <taxon>Pseudomonadati</taxon>
        <taxon>Pseudomonadota</taxon>
        <taxon>Gammaproteobacteria</taxon>
        <taxon>Alteromonadales</taxon>
        <taxon>Alteromonadaceae</taxon>
        <taxon>Alteromonas/Salinimonas group</taxon>
        <taxon>Alteromonas</taxon>
    </lineage>
</organism>
<dbReference type="Proteomes" id="UP001218788">
    <property type="component" value="Unassembled WGS sequence"/>
</dbReference>
<proteinExistence type="predicted"/>
<protein>
    <submittedName>
        <fullName evidence="1">Uncharacterized protein</fullName>
    </submittedName>
</protein>
<keyword evidence="2" id="KW-1185">Reference proteome</keyword>
<accession>A0ABT5L1J7</accession>
<evidence type="ECO:0000313" key="2">
    <source>
        <dbReference type="Proteomes" id="UP001218788"/>
    </source>
</evidence>
<name>A0ABT5L1J7_9ALTE</name>
<reference evidence="1 2" key="1">
    <citation type="submission" date="2022-10" db="EMBL/GenBank/DDBJ databases">
        <title>Alteromonas sp. chi3 Genome sequencing.</title>
        <authorList>
            <person name="Park S."/>
        </authorList>
    </citation>
    <scope>NUCLEOTIDE SEQUENCE [LARGE SCALE GENOMIC DNA]</scope>
    <source>
        <strain evidence="2">chi3</strain>
    </source>
</reference>
<dbReference type="EMBL" id="JAQQXP010000001">
    <property type="protein sequence ID" value="MDC8830351.1"/>
    <property type="molecule type" value="Genomic_DNA"/>
</dbReference>
<gene>
    <name evidence="1" type="ORF">OIK42_06185</name>
</gene>
<dbReference type="RefSeq" id="WP_273639125.1">
    <property type="nucleotide sequence ID" value="NZ_JAQQXP010000001.1"/>
</dbReference>